<evidence type="ECO:0000256" key="1">
    <source>
        <dbReference type="SAM" id="Phobius"/>
    </source>
</evidence>
<keyword evidence="1" id="KW-1133">Transmembrane helix</keyword>
<evidence type="ECO:0000313" key="2">
    <source>
        <dbReference type="EMBL" id="DAF48593.1"/>
    </source>
</evidence>
<name>A0A8S5SCC8_9CAUD</name>
<protein>
    <submittedName>
        <fullName evidence="2">Uncharacterized protein</fullName>
    </submittedName>
</protein>
<keyword evidence="1" id="KW-0472">Membrane</keyword>
<keyword evidence="1" id="KW-0812">Transmembrane</keyword>
<feature type="transmembrane region" description="Helical" evidence="1">
    <location>
        <begin position="6"/>
        <end position="25"/>
    </location>
</feature>
<organism evidence="2">
    <name type="scientific">Siphoviridae sp. ctqBc4</name>
    <dbReference type="NCBI Taxonomy" id="2827945"/>
    <lineage>
        <taxon>Viruses</taxon>
        <taxon>Duplodnaviria</taxon>
        <taxon>Heunggongvirae</taxon>
        <taxon>Uroviricota</taxon>
        <taxon>Caudoviricetes</taxon>
    </lineage>
</organism>
<sequence length="34" mass="3643">MEERTTAGTIGFMLVAGLVIGLWLVDPLLRSLGI</sequence>
<accession>A0A8S5SCC8</accession>
<reference evidence="2" key="1">
    <citation type="journal article" date="2021" name="Proc. Natl. Acad. Sci. U.S.A.">
        <title>A Catalog of Tens of Thousands of Viruses from Human Metagenomes Reveals Hidden Associations with Chronic Diseases.</title>
        <authorList>
            <person name="Tisza M.J."/>
            <person name="Buck C.B."/>
        </authorList>
    </citation>
    <scope>NUCLEOTIDE SEQUENCE</scope>
    <source>
        <strain evidence="2">CtqBc4</strain>
    </source>
</reference>
<proteinExistence type="predicted"/>
<dbReference type="EMBL" id="BK032570">
    <property type="protein sequence ID" value="DAF48593.1"/>
    <property type="molecule type" value="Genomic_DNA"/>
</dbReference>